<protein>
    <submittedName>
        <fullName evidence="1">RIP homotypic interaction motif (RHIM)-containing protein</fullName>
    </submittedName>
</protein>
<dbReference type="RefSeq" id="WP_133484416.1">
    <property type="nucleotide sequence ID" value="NZ_SNWH01000037.1"/>
</dbReference>
<gene>
    <name evidence="1" type="ORF">DFO68_13710</name>
</gene>
<name>A0A4R6GLA4_9GAMM</name>
<organism evidence="1 2">
    <name type="scientific">Halomonas ventosae</name>
    <dbReference type="NCBI Taxonomy" id="229007"/>
    <lineage>
        <taxon>Bacteria</taxon>
        <taxon>Pseudomonadati</taxon>
        <taxon>Pseudomonadota</taxon>
        <taxon>Gammaproteobacteria</taxon>
        <taxon>Oceanospirillales</taxon>
        <taxon>Halomonadaceae</taxon>
        <taxon>Halomonas</taxon>
    </lineage>
</organism>
<reference evidence="1 2" key="1">
    <citation type="submission" date="2019-03" db="EMBL/GenBank/DDBJ databases">
        <title>Freshwater and sediment microbial communities from various areas in North America, analyzing microbe dynamics in response to fracking.</title>
        <authorList>
            <person name="Lamendella R."/>
        </authorList>
    </citation>
    <scope>NUCLEOTIDE SEQUENCE [LARGE SCALE GENOMIC DNA]</scope>
    <source>
        <strain evidence="1 2">1_TX</strain>
    </source>
</reference>
<proteinExistence type="predicted"/>
<dbReference type="Proteomes" id="UP000295150">
    <property type="component" value="Unassembled WGS sequence"/>
</dbReference>
<comment type="caution">
    <text evidence="1">The sequence shown here is derived from an EMBL/GenBank/DDBJ whole genome shotgun (WGS) entry which is preliminary data.</text>
</comment>
<evidence type="ECO:0000313" key="1">
    <source>
        <dbReference type="EMBL" id="TDN95932.1"/>
    </source>
</evidence>
<evidence type="ECO:0000313" key="2">
    <source>
        <dbReference type="Proteomes" id="UP000295150"/>
    </source>
</evidence>
<dbReference type="EMBL" id="SNWH01000037">
    <property type="protein sequence ID" value="TDN95932.1"/>
    <property type="molecule type" value="Genomic_DNA"/>
</dbReference>
<keyword evidence="2" id="KW-1185">Reference proteome</keyword>
<accession>A0A4R6GLA4</accession>
<sequence length="165" mass="17990">MDILKEFEDDARIEKQDGTVVGPYKASFPGKTIFILDEKADVEEGDVILRELPSGKDERCIVTDATFYKRGVAGMGAHFQIKYRKGGQSEMQKPGHTINIHGAQSVQVGDHNTQNIVNSFEALVKKIESADLPPAQKEEAKGMLRKLLEHPAIVSVIGAAAGAVF</sequence>
<dbReference type="OrthoDB" id="6169641at2"/>
<dbReference type="AlphaFoldDB" id="A0A4R6GLA4"/>